<evidence type="ECO:0000313" key="2">
    <source>
        <dbReference type="EMBL" id="CAK9864159.1"/>
    </source>
</evidence>
<feature type="region of interest" description="Disordered" evidence="1">
    <location>
        <begin position="137"/>
        <end position="159"/>
    </location>
</feature>
<dbReference type="Proteomes" id="UP001497522">
    <property type="component" value="Chromosome 14"/>
</dbReference>
<name>A0ABP1ANK8_9BRYO</name>
<gene>
    <name evidence="2" type="ORF">CSSPJE1EN2_LOCUS7154</name>
</gene>
<organism evidence="2 3">
    <name type="scientific">Sphagnum jensenii</name>
    <dbReference type="NCBI Taxonomy" id="128206"/>
    <lineage>
        <taxon>Eukaryota</taxon>
        <taxon>Viridiplantae</taxon>
        <taxon>Streptophyta</taxon>
        <taxon>Embryophyta</taxon>
        <taxon>Bryophyta</taxon>
        <taxon>Sphagnophytina</taxon>
        <taxon>Sphagnopsida</taxon>
        <taxon>Sphagnales</taxon>
        <taxon>Sphagnaceae</taxon>
        <taxon>Sphagnum</taxon>
    </lineage>
</organism>
<feature type="compositionally biased region" description="Basic and acidic residues" evidence="1">
    <location>
        <begin position="20"/>
        <end position="31"/>
    </location>
</feature>
<protein>
    <submittedName>
        <fullName evidence="2">Uncharacterized protein</fullName>
    </submittedName>
</protein>
<keyword evidence="3" id="KW-1185">Reference proteome</keyword>
<reference evidence="2" key="1">
    <citation type="submission" date="2024-03" db="EMBL/GenBank/DDBJ databases">
        <authorList>
            <consortium name="ELIXIR-Norway"/>
            <consortium name="Elixir Norway"/>
        </authorList>
    </citation>
    <scope>NUCLEOTIDE SEQUENCE</scope>
</reference>
<dbReference type="EMBL" id="OZ023715">
    <property type="protein sequence ID" value="CAK9864159.1"/>
    <property type="molecule type" value="Genomic_DNA"/>
</dbReference>
<accession>A0ABP1ANK8</accession>
<evidence type="ECO:0000313" key="3">
    <source>
        <dbReference type="Proteomes" id="UP001497522"/>
    </source>
</evidence>
<feature type="region of interest" description="Disordered" evidence="1">
    <location>
        <begin position="16"/>
        <end position="44"/>
    </location>
</feature>
<sequence length="177" mass="18729">MLGRLREALIATFAGGFEPHGLEPRDHREPSVEGQPNEGPDLARAGVVPHPSNDLGGHGVSEVQPLNEVDDPGGAVRFSGILVAPLGGVIEERSVPQVAHLLPVPVFGDALEVRNKPRFEDPVKHGFLTWEGEVLGQSKEPRPHTHPSVENALPQGGGRSLEFLGGEHPVDVLCGGA</sequence>
<proteinExistence type="predicted"/>
<evidence type="ECO:0000256" key="1">
    <source>
        <dbReference type="SAM" id="MobiDB-lite"/>
    </source>
</evidence>